<dbReference type="OrthoDB" id="271448at2759"/>
<dbReference type="Proteomes" id="UP000054549">
    <property type="component" value="Unassembled WGS sequence"/>
</dbReference>
<organism evidence="1 2">
    <name type="scientific">Amanita muscaria (strain Koide BX008)</name>
    <dbReference type="NCBI Taxonomy" id="946122"/>
    <lineage>
        <taxon>Eukaryota</taxon>
        <taxon>Fungi</taxon>
        <taxon>Dikarya</taxon>
        <taxon>Basidiomycota</taxon>
        <taxon>Agaricomycotina</taxon>
        <taxon>Agaricomycetes</taxon>
        <taxon>Agaricomycetidae</taxon>
        <taxon>Agaricales</taxon>
        <taxon>Pluteineae</taxon>
        <taxon>Amanitaceae</taxon>
        <taxon>Amanita</taxon>
    </lineage>
</organism>
<dbReference type="AlphaFoldDB" id="A0A0C2WPC7"/>
<dbReference type="PANTHER" id="PTHR36578">
    <property type="entry name" value="CHROMOSOME 15, WHOLE GENOME SHOTGUN SEQUENCE"/>
    <property type="match status" value="1"/>
</dbReference>
<reference evidence="1 2" key="1">
    <citation type="submission" date="2014-04" db="EMBL/GenBank/DDBJ databases">
        <title>Evolutionary Origins and Diversification of the Mycorrhizal Mutualists.</title>
        <authorList>
            <consortium name="DOE Joint Genome Institute"/>
            <consortium name="Mycorrhizal Genomics Consortium"/>
            <person name="Kohler A."/>
            <person name="Kuo A."/>
            <person name="Nagy L.G."/>
            <person name="Floudas D."/>
            <person name="Copeland A."/>
            <person name="Barry K.W."/>
            <person name="Cichocki N."/>
            <person name="Veneault-Fourrey C."/>
            <person name="LaButti K."/>
            <person name="Lindquist E.A."/>
            <person name="Lipzen A."/>
            <person name="Lundell T."/>
            <person name="Morin E."/>
            <person name="Murat C."/>
            <person name="Riley R."/>
            <person name="Ohm R."/>
            <person name="Sun H."/>
            <person name="Tunlid A."/>
            <person name="Henrissat B."/>
            <person name="Grigoriev I.V."/>
            <person name="Hibbett D.S."/>
            <person name="Martin F."/>
        </authorList>
    </citation>
    <scope>NUCLEOTIDE SEQUENCE [LARGE SCALE GENOMIC DNA]</scope>
    <source>
        <strain evidence="1 2">Koide BX008</strain>
    </source>
</reference>
<dbReference type="HOGENOM" id="CLU_642453_0_0_1"/>
<name>A0A0C2WPC7_AMAMK</name>
<dbReference type="PANTHER" id="PTHR36578:SF1">
    <property type="entry name" value="APPLE DOMAIN-CONTAINING PROTEIN"/>
    <property type="match status" value="1"/>
</dbReference>
<evidence type="ECO:0000313" key="1">
    <source>
        <dbReference type="EMBL" id="KIL58088.1"/>
    </source>
</evidence>
<keyword evidence="2" id="KW-1185">Reference proteome</keyword>
<dbReference type="Gene3D" id="2.60.120.260">
    <property type="entry name" value="Galactose-binding domain-like"/>
    <property type="match status" value="1"/>
</dbReference>
<dbReference type="STRING" id="946122.A0A0C2WPC7"/>
<accession>A0A0C2WPC7</accession>
<gene>
    <name evidence="1" type="ORF">M378DRAFT_87018</name>
</gene>
<dbReference type="InParanoid" id="A0A0C2WPC7"/>
<protein>
    <recommendedName>
        <fullName evidence="3">Fruit-body specific protein a</fullName>
    </recommendedName>
</protein>
<proteinExistence type="predicted"/>
<evidence type="ECO:0008006" key="3">
    <source>
        <dbReference type="Google" id="ProtNLM"/>
    </source>
</evidence>
<sequence length="427" mass="45786">MTDSATILGAVGQVNQKTGVPVDAPPNQPPAATTVTLVDGVPTNATIPPSRRSFNSLNKRYNGYEQVFSGSGTAPDDRDAAIEGTAYLTFTVLPNSTYDVSGCLDYCSSITTCVFVNLYYEFNNYQLDFVVGSNLKCAAYADVHTAAEKINWGHQQSYFDYGQPPPLTYMQDSTGWAADSLVDPETPTGYELVYGPTGGANNAPGYMGFAFLNQYDVNACAQLCNTRGPDQWGGACQYFNIWRAVVDGNPSTYTCSMYYLVADPSTANNYGQGSLVVTWARGYRRKHFVPDDDFESDDTNWQTQPSSSIVHDATIAYEGTGAGSLGPANSGPVTLSPAQPLNTNAGDSHILTFFASSQPTVAGSSLSGSTTTQVLWNGSPVLSIAPQTTNWAYYSVALTAQGNDVLAFEQTDGTTSTLVDNVYMFQQ</sequence>
<evidence type="ECO:0000313" key="2">
    <source>
        <dbReference type="Proteomes" id="UP000054549"/>
    </source>
</evidence>
<dbReference type="EMBL" id="KN818348">
    <property type="protein sequence ID" value="KIL58088.1"/>
    <property type="molecule type" value="Genomic_DNA"/>
</dbReference>